<sequence>MKKFILILILLIITNSVTYIISSSSSNSVSLKEDYIRYLHMRSLIPATEEEVMTLFESVSDEKHQDDDILYTTLSEQILPKYTLYNQDVNIMSQSVNFKTEEVKALQDVYHRAVQSRLGGFQRLKASIEKQDEELKKQAIESFETSDEYMEKFHKLKNELHYKYGPG</sequence>
<gene>
    <name evidence="1" type="ORF">Q5Y73_18490</name>
</gene>
<proteinExistence type="predicted"/>
<reference evidence="1 2" key="1">
    <citation type="submission" date="2023-08" db="EMBL/GenBank/DDBJ databases">
        <authorList>
            <person name="Park J.-S."/>
        </authorList>
    </citation>
    <scope>NUCLEOTIDE SEQUENCE [LARGE SCALE GENOMIC DNA]</scope>
    <source>
        <strain evidence="1 2">2205SS18-9</strain>
    </source>
</reference>
<keyword evidence="2" id="KW-1185">Reference proteome</keyword>
<dbReference type="EMBL" id="JAVAMP010000012">
    <property type="protein sequence ID" value="MDP5276091.1"/>
    <property type="molecule type" value="Genomic_DNA"/>
</dbReference>
<accession>A0ABT9J391</accession>
<name>A0ABT9J391_9BACL</name>
<dbReference type="Proteomes" id="UP001231941">
    <property type="component" value="Unassembled WGS sequence"/>
</dbReference>
<evidence type="ECO:0008006" key="3">
    <source>
        <dbReference type="Google" id="ProtNLM"/>
    </source>
</evidence>
<dbReference type="RefSeq" id="WP_305993403.1">
    <property type="nucleotide sequence ID" value="NZ_JAVAMP010000012.1"/>
</dbReference>
<evidence type="ECO:0000313" key="1">
    <source>
        <dbReference type="EMBL" id="MDP5276091.1"/>
    </source>
</evidence>
<comment type="caution">
    <text evidence="1">The sequence shown here is derived from an EMBL/GenBank/DDBJ whole genome shotgun (WGS) entry which is preliminary data.</text>
</comment>
<protein>
    <recommendedName>
        <fullName evidence="3">Inhibitor I9 domain-containing protein</fullName>
    </recommendedName>
</protein>
<organism evidence="1 2">
    <name type="scientific">Chengkuizengella axinellae</name>
    <dbReference type="NCBI Taxonomy" id="3064388"/>
    <lineage>
        <taxon>Bacteria</taxon>
        <taxon>Bacillati</taxon>
        <taxon>Bacillota</taxon>
        <taxon>Bacilli</taxon>
        <taxon>Bacillales</taxon>
        <taxon>Paenibacillaceae</taxon>
        <taxon>Chengkuizengella</taxon>
    </lineage>
</organism>
<evidence type="ECO:0000313" key="2">
    <source>
        <dbReference type="Proteomes" id="UP001231941"/>
    </source>
</evidence>